<evidence type="ECO:0000313" key="1">
    <source>
        <dbReference type="EMBL" id="ASM54103.1"/>
    </source>
</evidence>
<reference evidence="1 2" key="1">
    <citation type="submission" date="2015-03" db="EMBL/GenBank/DDBJ databases">
        <authorList>
            <person name="Xie B.-B."/>
            <person name="Rong J.-C."/>
            <person name="Qin Q.-L."/>
            <person name="Zhang Y.-Z."/>
        </authorList>
    </citation>
    <scope>NUCLEOTIDE SEQUENCE [LARGE SCALE GENOMIC DNA]</scope>
    <source>
        <strain evidence="1 2">KMM 661</strain>
    </source>
</reference>
<dbReference type="KEGG" id="png:PNIG_a2041"/>
<dbReference type="EMBL" id="CP011036">
    <property type="protein sequence ID" value="ASM54103.1"/>
    <property type="molecule type" value="Genomic_DNA"/>
</dbReference>
<proteinExistence type="predicted"/>
<protein>
    <recommendedName>
        <fullName evidence="3">DUF2190 domain-containing protein</fullName>
    </recommendedName>
</protein>
<dbReference type="Proteomes" id="UP000198329">
    <property type="component" value="Chromosome I"/>
</dbReference>
<sequence length="131" mass="13184">MANPGFIKNFAATATIAANRLVVVSPVADFAVASAVDASAAYAGVTEQGTDDHLRIDVVMTQSAPVEFGGVIEAGDLIIADADGKAVAFDLATSVGATQIHIAGWAMEDGDVGVIGDIFLAPQVIATIPTA</sequence>
<dbReference type="RefSeq" id="WP_089368301.1">
    <property type="nucleotide sequence ID" value="NZ_BJXZ01000023.1"/>
</dbReference>
<gene>
    <name evidence="1" type="ORF">PNIG_a2041</name>
</gene>
<name>A0AAC9UI62_9GAMM</name>
<organism evidence="1 2">
    <name type="scientific">Pseudoalteromonas nigrifaciens</name>
    <dbReference type="NCBI Taxonomy" id="28109"/>
    <lineage>
        <taxon>Bacteria</taxon>
        <taxon>Pseudomonadati</taxon>
        <taxon>Pseudomonadota</taxon>
        <taxon>Gammaproteobacteria</taxon>
        <taxon>Alteromonadales</taxon>
        <taxon>Pseudoalteromonadaceae</taxon>
        <taxon>Pseudoalteromonas</taxon>
    </lineage>
</organism>
<dbReference type="AlphaFoldDB" id="A0AAC9UI62"/>
<keyword evidence="2" id="KW-1185">Reference proteome</keyword>
<evidence type="ECO:0008006" key="3">
    <source>
        <dbReference type="Google" id="ProtNLM"/>
    </source>
</evidence>
<evidence type="ECO:0000313" key="2">
    <source>
        <dbReference type="Proteomes" id="UP000198329"/>
    </source>
</evidence>
<accession>A0AAC9UI62</accession>
<dbReference type="GeneID" id="300941750"/>